<feature type="domain" description="LysM" evidence="3">
    <location>
        <begin position="327"/>
        <end position="370"/>
    </location>
</feature>
<evidence type="ECO:0000259" key="3">
    <source>
        <dbReference type="PROSITE" id="PS51782"/>
    </source>
</evidence>
<accession>I0EKA4</accession>
<proteinExistence type="inferred from homology"/>
<dbReference type="HOGENOM" id="CLU_009520_1_0_7"/>
<dbReference type="CDD" id="cd16894">
    <property type="entry name" value="MltD-like"/>
    <property type="match status" value="1"/>
</dbReference>
<gene>
    <name evidence="4" type="ordered locus">HCW_00390</name>
</gene>
<evidence type="ECO:0000256" key="2">
    <source>
        <dbReference type="SAM" id="SignalP"/>
    </source>
</evidence>
<dbReference type="InterPro" id="IPR036779">
    <property type="entry name" value="LysM_dom_sf"/>
</dbReference>
<name>I0EKA4_HELC0</name>
<comment type="similarity">
    <text evidence="1">Belongs to the transglycosylase Slt family.</text>
</comment>
<dbReference type="SUPFAM" id="SSF54106">
    <property type="entry name" value="LysM domain"/>
    <property type="match status" value="1"/>
</dbReference>
<dbReference type="PROSITE" id="PS51782">
    <property type="entry name" value="LYSM"/>
    <property type="match status" value="1"/>
</dbReference>
<feature type="chain" id="PRO_5003625765" evidence="2">
    <location>
        <begin position="26"/>
        <end position="382"/>
    </location>
</feature>
<dbReference type="InterPro" id="IPR008258">
    <property type="entry name" value="Transglycosylase_SLT_dom_1"/>
</dbReference>
<dbReference type="InterPro" id="IPR023346">
    <property type="entry name" value="Lysozyme-like_dom_sf"/>
</dbReference>
<dbReference type="PATRIC" id="fig|182217.3.peg.84"/>
<dbReference type="InterPro" id="IPR018392">
    <property type="entry name" value="LysM"/>
</dbReference>
<dbReference type="Pfam" id="PF01476">
    <property type="entry name" value="LysM"/>
    <property type="match status" value="1"/>
</dbReference>
<keyword evidence="2" id="KW-0732">Signal</keyword>
<protein>
    <submittedName>
        <fullName evidence="4">Regulatory protein DniR</fullName>
    </submittedName>
</protein>
<evidence type="ECO:0000313" key="4">
    <source>
        <dbReference type="EMBL" id="AFI03373.1"/>
    </source>
</evidence>
<dbReference type="PANTHER" id="PTHR37423:SF2">
    <property type="entry name" value="MEMBRANE-BOUND LYTIC MUREIN TRANSGLYCOSYLASE C"/>
    <property type="match status" value="1"/>
</dbReference>
<dbReference type="AlphaFoldDB" id="I0EKA4"/>
<reference evidence="5" key="1">
    <citation type="submission" date="2012-04" db="EMBL/GenBank/DDBJ databases">
        <title>Complete genome sequence of Helicobacter cetorum strain MIT 00-7128.</title>
        <authorList>
            <person name="Kersulyte D."/>
            <person name="Berg D.E."/>
        </authorList>
    </citation>
    <scope>NUCLEOTIDE SEQUENCE [LARGE SCALE GENOMIC DNA]</scope>
    <source>
        <strain evidence="5">MIT 00-7128</strain>
    </source>
</reference>
<sequence>MKYFSKKWFLSVVIGSLALISTSYAEVAFESGINTKILETFGVNASFLAQMPNALKNVNEEEEWQKLVHRFDSNYQFIPIIKSMLREANVPQEFLFLAMAESRFSTRAYSKKKAVGIWQFMPETARELRLKVNHYIDERRDPIKSTQAAIVYLKRLYKQTGQWYLVAMAYNYGLRNVQNAIRKSGSSDIKVLLDENKKYLPKETRDYIRSILSLALRFNSLDNLKNKEYLLNRGARVSLVGVQLKRHTSLEKVAHNLQLSLKTLKSYNHQFRYNILPSKAPTYTVYIPYEKLALFRQRQFNQNFRKKTPSIQRQANQSYRHSKNLFLTHVVLPKETLFSIAKRYKVSISSIQLANNLKNFHITIHQRLLIPLDKKFARNEAF</sequence>
<dbReference type="PANTHER" id="PTHR37423">
    <property type="entry name" value="SOLUBLE LYTIC MUREIN TRANSGLYCOSYLASE-RELATED"/>
    <property type="match status" value="1"/>
</dbReference>
<evidence type="ECO:0000313" key="5">
    <source>
        <dbReference type="Proteomes" id="UP000005010"/>
    </source>
</evidence>
<dbReference type="Gene3D" id="3.10.350.10">
    <property type="entry name" value="LysM domain"/>
    <property type="match status" value="1"/>
</dbReference>
<keyword evidence="5" id="KW-1185">Reference proteome</keyword>
<dbReference type="Proteomes" id="UP000005010">
    <property type="component" value="Chromosome"/>
</dbReference>
<dbReference type="STRING" id="182217.HCW_00390"/>
<feature type="signal peptide" evidence="2">
    <location>
        <begin position="1"/>
        <end position="25"/>
    </location>
</feature>
<organism evidence="4 5">
    <name type="scientific">Helicobacter cetorum (strain ATCC BAA-429 / MIT 00-7128)</name>
    <dbReference type="NCBI Taxonomy" id="182217"/>
    <lineage>
        <taxon>Bacteria</taxon>
        <taxon>Pseudomonadati</taxon>
        <taxon>Campylobacterota</taxon>
        <taxon>Epsilonproteobacteria</taxon>
        <taxon>Campylobacterales</taxon>
        <taxon>Helicobacteraceae</taxon>
        <taxon>Helicobacter</taxon>
    </lineage>
</organism>
<dbReference type="eggNOG" id="COG0741">
    <property type="taxonomic scope" value="Bacteria"/>
</dbReference>
<dbReference type="Pfam" id="PF01464">
    <property type="entry name" value="SLT"/>
    <property type="match status" value="1"/>
</dbReference>
<dbReference type="SMART" id="SM00257">
    <property type="entry name" value="LysM"/>
    <property type="match status" value="1"/>
</dbReference>
<dbReference type="eggNOG" id="COG1388">
    <property type="taxonomic scope" value="Bacteria"/>
</dbReference>
<dbReference type="KEGG" id="hce:HCW_00390"/>
<dbReference type="SUPFAM" id="SSF53955">
    <property type="entry name" value="Lysozyme-like"/>
    <property type="match status" value="1"/>
</dbReference>
<dbReference type="Gene3D" id="1.10.530.10">
    <property type="match status" value="1"/>
</dbReference>
<dbReference type="CDD" id="cd00118">
    <property type="entry name" value="LysM"/>
    <property type="match status" value="1"/>
</dbReference>
<dbReference type="EMBL" id="CP003479">
    <property type="protein sequence ID" value="AFI03373.1"/>
    <property type="molecule type" value="Genomic_DNA"/>
</dbReference>
<evidence type="ECO:0000256" key="1">
    <source>
        <dbReference type="ARBA" id="ARBA00007734"/>
    </source>
</evidence>
<dbReference type="RefSeq" id="WP_014660249.1">
    <property type="nucleotide sequence ID" value="NC_017737.1"/>
</dbReference>